<dbReference type="AlphaFoldDB" id="A0A1Y0EB14"/>
<gene>
    <name evidence="17" type="primary">ppiD</name>
    <name evidence="17" type="ORF">LOKVESSMR4R_01256</name>
</gene>
<evidence type="ECO:0000256" key="13">
    <source>
        <dbReference type="ARBA" id="ARBA00042775"/>
    </source>
</evidence>
<evidence type="ECO:0000256" key="12">
    <source>
        <dbReference type="ARBA" id="ARBA00040743"/>
    </source>
</evidence>
<evidence type="ECO:0000313" key="18">
    <source>
        <dbReference type="Proteomes" id="UP000195273"/>
    </source>
</evidence>
<dbReference type="GO" id="GO:0003755">
    <property type="term" value="F:peptidyl-prolyl cis-trans isomerase activity"/>
    <property type="evidence" value="ECO:0007669"/>
    <property type="project" value="UniProtKB-KW"/>
</dbReference>
<dbReference type="PROSITE" id="PS50198">
    <property type="entry name" value="PPIC_PPIASE_2"/>
    <property type="match status" value="1"/>
</dbReference>
<dbReference type="Proteomes" id="UP000195273">
    <property type="component" value="Chromosome"/>
</dbReference>
<dbReference type="Pfam" id="PF13624">
    <property type="entry name" value="SurA_N_3"/>
    <property type="match status" value="1"/>
</dbReference>
<evidence type="ECO:0000256" key="10">
    <source>
        <dbReference type="ARBA" id="ARBA00031484"/>
    </source>
</evidence>
<dbReference type="SUPFAM" id="SSF109998">
    <property type="entry name" value="Triger factor/SurA peptide-binding domain-like"/>
    <property type="match status" value="1"/>
</dbReference>
<proteinExistence type="inferred from homology"/>
<dbReference type="RefSeq" id="WP_087206778.1">
    <property type="nucleotide sequence ID" value="NZ_CP021431.1"/>
</dbReference>
<keyword evidence="6 15" id="KW-1133">Transmembrane helix</keyword>
<reference evidence="17 18" key="1">
    <citation type="submission" date="2017-05" db="EMBL/GenBank/DDBJ databases">
        <title>Genome Sequence of Loktanella vestfoldensis Strain SMR4r Isolated from a Culture of the Diatom Skeletonema marinoi.</title>
        <authorList>
            <person name="Topel M."/>
            <person name="Pinder M.I.M."/>
            <person name="Johansson O.N."/>
            <person name="Kourtchenko O."/>
            <person name="Godhe A."/>
            <person name="Clarke A.K."/>
        </authorList>
    </citation>
    <scope>NUCLEOTIDE SEQUENCE [LARGE SCALE GENOMIC DNA]</scope>
    <source>
        <strain evidence="17 18">SMR4r</strain>
    </source>
</reference>
<dbReference type="Gene3D" id="1.10.4030.10">
    <property type="entry name" value="Porin chaperone SurA, peptide-binding domain"/>
    <property type="match status" value="1"/>
</dbReference>
<accession>A0A1Y0EB14</accession>
<keyword evidence="8" id="KW-0143">Chaperone</keyword>
<evidence type="ECO:0000256" key="3">
    <source>
        <dbReference type="ARBA" id="ARBA00022475"/>
    </source>
</evidence>
<evidence type="ECO:0000256" key="2">
    <source>
        <dbReference type="ARBA" id="ARBA00018370"/>
    </source>
</evidence>
<keyword evidence="5 15" id="KW-0812">Transmembrane</keyword>
<dbReference type="PANTHER" id="PTHR47529">
    <property type="entry name" value="PEPTIDYL-PROLYL CIS-TRANS ISOMERASE D"/>
    <property type="match status" value="1"/>
</dbReference>
<dbReference type="SUPFAM" id="SSF54534">
    <property type="entry name" value="FKBP-like"/>
    <property type="match status" value="1"/>
</dbReference>
<keyword evidence="14 17" id="KW-0413">Isomerase</keyword>
<keyword evidence="7 15" id="KW-0472">Membrane</keyword>
<keyword evidence="4" id="KW-0997">Cell inner membrane</keyword>
<dbReference type="KEGG" id="lvs:LOKVESSMR4R_01256"/>
<evidence type="ECO:0000256" key="14">
    <source>
        <dbReference type="PROSITE-ProRule" id="PRU00278"/>
    </source>
</evidence>
<feature type="domain" description="PpiC" evidence="16">
    <location>
        <begin position="261"/>
        <end position="348"/>
    </location>
</feature>
<evidence type="ECO:0000256" key="7">
    <source>
        <dbReference type="ARBA" id="ARBA00023136"/>
    </source>
</evidence>
<evidence type="ECO:0000313" key="17">
    <source>
        <dbReference type="EMBL" id="ARU00580.1"/>
    </source>
</evidence>
<evidence type="ECO:0000256" key="1">
    <source>
        <dbReference type="ARBA" id="ARBA00004382"/>
    </source>
</evidence>
<evidence type="ECO:0000256" key="4">
    <source>
        <dbReference type="ARBA" id="ARBA00022519"/>
    </source>
</evidence>
<dbReference type="Pfam" id="PF13145">
    <property type="entry name" value="Rotamase_2"/>
    <property type="match status" value="2"/>
</dbReference>
<keyword evidence="3" id="KW-1003">Cell membrane</keyword>
<evidence type="ECO:0000259" key="16">
    <source>
        <dbReference type="PROSITE" id="PS50198"/>
    </source>
</evidence>
<dbReference type="STRING" id="1122181.GCA_000382265_01940"/>
<evidence type="ECO:0000256" key="8">
    <source>
        <dbReference type="ARBA" id="ARBA00023186"/>
    </source>
</evidence>
<dbReference type="InterPro" id="IPR027304">
    <property type="entry name" value="Trigger_fact/SurA_dom_sf"/>
</dbReference>
<dbReference type="GO" id="GO:0005886">
    <property type="term" value="C:plasma membrane"/>
    <property type="evidence" value="ECO:0007669"/>
    <property type="project" value="UniProtKB-SubCell"/>
</dbReference>
<dbReference type="Gene3D" id="3.10.50.40">
    <property type="match status" value="1"/>
</dbReference>
<feature type="transmembrane region" description="Helical" evidence="15">
    <location>
        <begin position="9"/>
        <end position="30"/>
    </location>
</feature>
<keyword evidence="14" id="KW-0697">Rotamase</keyword>
<name>A0A1Y0EB14_9RHOB</name>
<sequence length="613" mass="64873">MAEKKKKKIGAWIIVGIVLVGLAGFGTGGLTGNIRTLGTVGEKDITVAAYQRTLDQQIRALSAQFGSQISFQQAQAFGIDRQALSQVVQTRTLDNEAAEMGISAGDMAVFERISAIQAFQGAGGFNRETYRLVLQQTGQSESAFEAEIREDLARTLLQASVVAGVPGSAAAADALVRYVAEARDVTLLRVTDALLTAPVPGATAADISAFYDANPDMFLLPEAREITYAWMTPAMIQDQMDVTDLAIETLYQDRIAEFIQPERRLVERLNYADRAAAQAAADRLAGAQTTFDALVAERGLTLADVDMGDLGRDDLPADTADAVFTASPGDVVGPFQTTLGAALFRVNAVLNAQEVTLQEAADDLRAELAAEAARSVINDDFDRITDLLAGGATLEDLAERTDLVLGQISWTPQVTEGIAAYDNFRDAAEALTEGAFPQLEVLSDGGVFALRLDGVTPARVPPLDTIRADVAARWQAQAQQDAVLARAAEIAAGLTADTDLAALGLTPRVESNLTRRSFVEGTPEGFNEVVFALTPGEARVVDAGNGALILRLDAITAADPTATDQAAQRAAITQSIGAGIAQDLFDAYAQAVQQSTRITINQATVDAVNAQLQ</sequence>
<comment type="similarity">
    <text evidence="11">Belongs to the PpiD chaperone family.</text>
</comment>
<comment type="subcellular location">
    <subcellularLocation>
        <location evidence="1">Cell inner membrane</location>
        <topology evidence="1">Single-pass type II membrane protein</topology>
        <orientation evidence="1">Periplasmic side</orientation>
    </subcellularLocation>
</comment>
<protein>
    <recommendedName>
        <fullName evidence="2">Parvulin-like PPIase</fullName>
    </recommendedName>
    <alternativeName>
        <fullName evidence="9">Peptidyl-prolyl cis-trans isomerase plp</fullName>
    </alternativeName>
    <alternativeName>
        <fullName evidence="12">Periplasmic chaperone PpiD</fullName>
    </alternativeName>
    <alternativeName>
        <fullName evidence="13">Periplasmic folding chaperone</fullName>
    </alternativeName>
    <alternativeName>
        <fullName evidence="10">Rotamase plp</fullName>
    </alternativeName>
</protein>
<evidence type="ECO:0000256" key="5">
    <source>
        <dbReference type="ARBA" id="ARBA00022692"/>
    </source>
</evidence>
<organism evidence="17 18">
    <name type="scientific">Yoonia vestfoldensis</name>
    <dbReference type="NCBI Taxonomy" id="245188"/>
    <lineage>
        <taxon>Bacteria</taxon>
        <taxon>Pseudomonadati</taxon>
        <taxon>Pseudomonadota</taxon>
        <taxon>Alphaproteobacteria</taxon>
        <taxon>Rhodobacterales</taxon>
        <taxon>Paracoccaceae</taxon>
        <taxon>Yoonia</taxon>
    </lineage>
</organism>
<keyword evidence="18" id="KW-1185">Reference proteome</keyword>
<evidence type="ECO:0000256" key="6">
    <source>
        <dbReference type="ARBA" id="ARBA00022989"/>
    </source>
</evidence>
<dbReference type="OrthoDB" id="9768393at2"/>
<dbReference type="InterPro" id="IPR046357">
    <property type="entry name" value="PPIase_dom_sf"/>
</dbReference>
<dbReference type="EMBL" id="CP021431">
    <property type="protein sequence ID" value="ARU00580.1"/>
    <property type="molecule type" value="Genomic_DNA"/>
</dbReference>
<dbReference type="InterPro" id="IPR000297">
    <property type="entry name" value="PPIase_PpiC"/>
</dbReference>
<evidence type="ECO:0000256" key="9">
    <source>
        <dbReference type="ARBA" id="ARBA00030642"/>
    </source>
</evidence>
<dbReference type="PANTHER" id="PTHR47529:SF1">
    <property type="entry name" value="PERIPLASMIC CHAPERONE PPID"/>
    <property type="match status" value="1"/>
</dbReference>
<evidence type="ECO:0000256" key="11">
    <source>
        <dbReference type="ARBA" id="ARBA00038408"/>
    </source>
</evidence>
<evidence type="ECO:0000256" key="15">
    <source>
        <dbReference type="SAM" id="Phobius"/>
    </source>
</evidence>
<dbReference type="InterPro" id="IPR052029">
    <property type="entry name" value="PpiD_chaperone"/>
</dbReference>